<feature type="signal peptide" evidence="1">
    <location>
        <begin position="1"/>
        <end position="20"/>
    </location>
</feature>
<protein>
    <recommendedName>
        <fullName evidence="4">Alpha-1,2-mannosyltransferase</fullName>
    </recommendedName>
</protein>
<dbReference type="InterPro" id="IPR021848">
    <property type="entry name" value="HODM_asu-like"/>
</dbReference>
<feature type="chain" id="PRO_5034485381" description="Alpha-1,2-mannosyltransferase" evidence="1">
    <location>
        <begin position="21"/>
        <end position="485"/>
    </location>
</feature>
<evidence type="ECO:0008006" key="4">
    <source>
        <dbReference type="Google" id="ProtNLM"/>
    </source>
</evidence>
<dbReference type="OMA" id="QFICARY"/>
<evidence type="ECO:0000256" key="1">
    <source>
        <dbReference type="SAM" id="SignalP"/>
    </source>
</evidence>
<evidence type="ECO:0000313" key="3">
    <source>
        <dbReference type="Proteomes" id="UP000624244"/>
    </source>
</evidence>
<reference evidence="2" key="1">
    <citation type="submission" date="2019-11" db="EMBL/GenBank/DDBJ databases">
        <title>Bipolaris sorokiniana Genome sequencing.</title>
        <authorList>
            <person name="Wang H."/>
        </authorList>
    </citation>
    <scope>NUCLEOTIDE SEQUENCE</scope>
</reference>
<keyword evidence="1" id="KW-0732">Signal</keyword>
<evidence type="ECO:0000313" key="2">
    <source>
        <dbReference type="EMBL" id="KAF5848482.1"/>
    </source>
</evidence>
<sequence length="485" mass="55418">MPFNLLLLLGAAFLVGSTLAFLRRSRRTILLERLRAGGRRVSGARTPPRSLSPSQKTEIPLEVDYSDTFPPSRRSALAGILKDGELDEPAEDWTKNMLRMEMPYLKADDAKRLPCGFSVKEIKALGDFPDYATLSGVPLPNPYPEFDINKALPRPYRPFRWPYHQTMSLSKLQPDWWIELENTYTERIQQRKSLFTQHGTDVLDALPGSELACKELMETAVQFLCARYPHYFSLSPDKSILRNGILDSETNISATHPLHVLLDNVPEDFAIMLRDERSGRYVLRAGVICSALGWNLGTKLGKHLADIHAPIPDYKEKMAFSMDRYFSKKPTDKPIQRGSWGLEIKTPLYAPPSSPLLAHRNHQLPPSELPLEDIHLRVDWQTLRRLPLSGAVVFNFKAVFTPVQQFRDEPRIPGLLLKVLEEGKKELMEYKGTWHVEHVVKDALRAWHKEQAAKGWVEEGWDAETLGESPWFEGWEGKWRGMQGF</sequence>
<name>A0A8H5ZFW3_COCSA</name>
<accession>A0A8H5ZFW3</accession>
<dbReference type="EMBL" id="WNKQ01000011">
    <property type="protein sequence ID" value="KAF5848482.1"/>
    <property type="molecule type" value="Genomic_DNA"/>
</dbReference>
<dbReference type="AlphaFoldDB" id="A0A8H5ZFW3"/>
<dbReference type="Pfam" id="PF11927">
    <property type="entry name" value="HODM_asu-like"/>
    <property type="match status" value="1"/>
</dbReference>
<proteinExistence type="predicted"/>
<comment type="caution">
    <text evidence="2">The sequence shown here is derived from an EMBL/GenBank/DDBJ whole genome shotgun (WGS) entry which is preliminary data.</text>
</comment>
<organism evidence="2 3">
    <name type="scientific">Cochliobolus sativus</name>
    <name type="common">Common root rot and spot blotch fungus</name>
    <name type="synonym">Bipolaris sorokiniana</name>
    <dbReference type="NCBI Taxonomy" id="45130"/>
    <lineage>
        <taxon>Eukaryota</taxon>
        <taxon>Fungi</taxon>
        <taxon>Dikarya</taxon>
        <taxon>Ascomycota</taxon>
        <taxon>Pezizomycotina</taxon>
        <taxon>Dothideomycetes</taxon>
        <taxon>Pleosporomycetidae</taxon>
        <taxon>Pleosporales</taxon>
        <taxon>Pleosporineae</taxon>
        <taxon>Pleosporaceae</taxon>
        <taxon>Bipolaris</taxon>
    </lineage>
</organism>
<gene>
    <name evidence="2" type="ORF">GGP41_005906</name>
</gene>
<dbReference type="Proteomes" id="UP000624244">
    <property type="component" value="Unassembled WGS sequence"/>
</dbReference>